<reference evidence="3 4" key="1">
    <citation type="submission" date="2024-09" db="EMBL/GenBank/DDBJ databases">
        <authorList>
            <person name="Sun Q."/>
            <person name="Mori K."/>
        </authorList>
    </citation>
    <scope>NUCLEOTIDE SEQUENCE [LARGE SCALE GENOMIC DNA]</scope>
    <source>
        <strain evidence="3 4">JCM 9626</strain>
    </source>
</reference>
<organism evidence="3 4">
    <name type="scientific">Nocardioides plantarum</name>
    <dbReference type="NCBI Taxonomy" id="29299"/>
    <lineage>
        <taxon>Bacteria</taxon>
        <taxon>Bacillati</taxon>
        <taxon>Actinomycetota</taxon>
        <taxon>Actinomycetes</taxon>
        <taxon>Propionibacteriales</taxon>
        <taxon>Nocardioidaceae</taxon>
        <taxon>Nocardioides</taxon>
    </lineage>
</organism>
<dbReference type="GO" id="GO:0016787">
    <property type="term" value="F:hydrolase activity"/>
    <property type="evidence" value="ECO:0007669"/>
    <property type="project" value="UniProtKB-KW"/>
</dbReference>
<dbReference type="Pfam" id="PF06259">
    <property type="entry name" value="Abhydrolase_8"/>
    <property type="match status" value="1"/>
</dbReference>
<gene>
    <name evidence="3" type="ORF">ACFFRI_08405</name>
</gene>
<comment type="caution">
    <text evidence="3">The sequence shown here is derived from an EMBL/GenBank/DDBJ whole genome shotgun (WGS) entry which is preliminary data.</text>
</comment>
<evidence type="ECO:0000313" key="4">
    <source>
        <dbReference type="Proteomes" id="UP001589750"/>
    </source>
</evidence>
<dbReference type="EMBL" id="JBHMDG010000011">
    <property type="protein sequence ID" value="MFB9313062.1"/>
    <property type="molecule type" value="Genomic_DNA"/>
</dbReference>
<feature type="region of interest" description="Disordered" evidence="1">
    <location>
        <begin position="502"/>
        <end position="546"/>
    </location>
</feature>
<keyword evidence="3" id="KW-0378">Hydrolase</keyword>
<evidence type="ECO:0000259" key="2">
    <source>
        <dbReference type="Pfam" id="PF06259"/>
    </source>
</evidence>
<sequence>PDAYRSDLAPYGSTADAMSLALRGVGRRVEDHADAMRRLAAELVDLTAANRLLVDEVFGCTEDARRWQARAATGSAAGDPGLVEEGRALQLRCDDVARRVRTLDTAQTAWWERVGIEETAMVDAFGGVVEVDQVEQRYDDATDPADVALATRPGRGAPSLVVLAWWRGLTRAQRQAVLVAAPGAVGNLDGVPADARDEANRLRLARDLATLRHLDDVGQLAGGERDTLDNAEATEDALDRHATDVDAHGRHVPSYLWIYDPGAYVQDDGSVDGRVAIAVGDPDTADAIAVNVPGIKTEAADIGDDTDRAWELHQSATAADPDRTYSSIAWLGYDAPRAADDLHGIEVAASSAAADRGGDLLARSIDGLHAVAGDDADVVPIGHSYGSVALGSALTHHDLGVTRAVVVGSPGMGEGVHDVGDLHLGRGRLFVGQNQDDVVAGLGQNGSFGLGSIGHGQDPADSGFGSTRFQANAGEGHDDHSAYYDNDSESLHNLGAILAGRDPEPAGSVHDPWWRWADDPERDAPSDLYDTDQDGDTDGVPRRRAS</sequence>
<evidence type="ECO:0000313" key="3">
    <source>
        <dbReference type="EMBL" id="MFB9313062.1"/>
    </source>
</evidence>
<name>A0ABV5K8L2_9ACTN</name>
<dbReference type="Proteomes" id="UP001589750">
    <property type="component" value="Unassembled WGS sequence"/>
</dbReference>
<feature type="compositionally biased region" description="Basic and acidic residues" evidence="1">
    <location>
        <begin position="512"/>
        <end position="525"/>
    </location>
</feature>
<dbReference type="InterPro" id="IPR010427">
    <property type="entry name" value="DUF1023"/>
</dbReference>
<evidence type="ECO:0000256" key="1">
    <source>
        <dbReference type="SAM" id="MobiDB-lite"/>
    </source>
</evidence>
<proteinExistence type="predicted"/>
<feature type="domain" description="DUF1023" evidence="2">
    <location>
        <begin position="268"/>
        <end position="440"/>
    </location>
</feature>
<keyword evidence="4" id="KW-1185">Reference proteome</keyword>
<dbReference type="RefSeq" id="WP_379141166.1">
    <property type="nucleotide sequence ID" value="NZ_JBHMDG010000011.1"/>
</dbReference>
<feature type="non-terminal residue" evidence="3">
    <location>
        <position position="1"/>
    </location>
</feature>
<protein>
    <submittedName>
        <fullName evidence="3">Alpha/beta hydrolase</fullName>
    </submittedName>
</protein>
<accession>A0ABV5K8L2</accession>